<dbReference type="Proteomes" id="UP000680634">
    <property type="component" value="Unassembled WGS sequence"/>
</dbReference>
<sequence length="171" mass="20151">MAINKVKSPTVFMLHGFLGSGKTTFARHLEHKYTALRFTHDEWMQQLYGIDPPQANFADYAQRVFNVMEPLWTRCVELNNNVILDFGFWSREERVRVREIITAHNGQAVLCRLSCPDDIAWERIQKRNKTPTNSLYIARETFYLLHERFEPLTPDEDFTEVSDNGSCRYMQ</sequence>
<reference evidence="2" key="1">
    <citation type="submission" date="2023-07" db="EMBL/GenBank/DDBJ databases">
        <title>Genome-inferred correspondence between phylogeny and metabolic traits in the wild Drosophila gut microbiome.</title>
        <authorList>
            <person name="Bueno E."/>
            <person name="Blow F."/>
            <person name="Douglas A.E."/>
        </authorList>
    </citation>
    <scope>NUCLEOTIDE SEQUENCE [LARGE SCALE GENOMIC DNA]</scope>
    <source>
        <strain evidence="2">JGM97</strain>
    </source>
</reference>
<keyword evidence="2" id="KW-1185">Reference proteome</keyword>
<evidence type="ECO:0000313" key="2">
    <source>
        <dbReference type="Proteomes" id="UP000680634"/>
    </source>
</evidence>
<dbReference type="Gene3D" id="3.40.50.300">
    <property type="entry name" value="P-loop containing nucleotide triphosphate hydrolases"/>
    <property type="match status" value="1"/>
</dbReference>
<dbReference type="RefSeq" id="WP_157843663.1">
    <property type="nucleotide sequence ID" value="NZ_JAERKB010000023.1"/>
</dbReference>
<dbReference type="SUPFAM" id="SSF52540">
    <property type="entry name" value="P-loop containing nucleoside triphosphate hydrolases"/>
    <property type="match status" value="1"/>
</dbReference>
<dbReference type="Pfam" id="PF13671">
    <property type="entry name" value="AAA_33"/>
    <property type="match status" value="1"/>
</dbReference>
<evidence type="ECO:0000313" key="1">
    <source>
        <dbReference type="EMBL" id="MBS0971564.1"/>
    </source>
</evidence>
<gene>
    <name evidence="1" type="ORF">JK232_22020</name>
</gene>
<protein>
    <submittedName>
        <fullName evidence="1">AAA family ATPase</fullName>
    </submittedName>
</protein>
<organism evidence="1 2">
    <name type="scientific">Nissabacter archeti</name>
    <dbReference type="NCBI Taxonomy" id="1917880"/>
    <lineage>
        <taxon>Bacteria</taxon>
        <taxon>Pseudomonadati</taxon>
        <taxon>Pseudomonadota</taxon>
        <taxon>Gammaproteobacteria</taxon>
        <taxon>Enterobacterales</taxon>
        <taxon>Yersiniaceae</taxon>
        <taxon>Nissabacter</taxon>
    </lineage>
</organism>
<dbReference type="EMBL" id="JAERKB010000023">
    <property type="protein sequence ID" value="MBS0971564.1"/>
    <property type="molecule type" value="Genomic_DNA"/>
</dbReference>
<accession>A0ABS5JNI3</accession>
<dbReference type="InterPro" id="IPR027417">
    <property type="entry name" value="P-loop_NTPase"/>
</dbReference>
<proteinExistence type="predicted"/>
<name>A0ABS5JNI3_9GAMM</name>
<comment type="caution">
    <text evidence="1">The sequence shown here is derived from an EMBL/GenBank/DDBJ whole genome shotgun (WGS) entry which is preliminary data.</text>
</comment>